<comment type="function">
    <text evidence="7">Involved in pre-mRNA splicing.</text>
</comment>
<dbReference type="PANTHER" id="PTHR12942">
    <property type="entry name" value="STEP II SPLICING FACTOR SLU7"/>
    <property type="match status" value="1"/>
</dbReference>
<evidence type="ECO:0000256" key="1">
    <source>
        <dbReference type="ARBA" id="ARBA00004123"/>
    </source>
</evidence>
<evidence type="ECO:0000256" key="8">
    <source>
        <dbReference type="SAM" id="MobiDB-lite"/>
    </source>
</evidence>
<reference evidence="11 12" key="1">
    <citation type="submission" date="2024-02" db="EMBL/GenBank/DDBJ databases">
        <authorList>
            <person name="Chen Y."/>
            <person name="Shah S."/>
            <person name="Dougan E. K."/>
            <person name="Thang M."/>
            <person name="Chan C."/>
        </authorList>
    </citation>
    <scope>NUCLEOTIDE SEQUENCE [LARGE SCALE GENOMIC DNA]</scope>
</reference>
<evidence type="ECO:0000256" key="7">
    <source>
        <dbReference type="RuleBase" id="RU367071"/>
    </source>
</evidence>
<name>A0ABP0NB34_9DINO</name>
<dbReference type="InterPro" id="IPR019339">
    <property type="entry name" value="CIR_N_dom"/>
</dbReference>
<keyword evidence="4 7" id="KW-0747">Spliceosome</keyword>
<feature type="compositionally biased region" description="Low complexity" evidence="8">
    <location>
        <begin position="92"/>
        <end position="102"/>
    </location>
</feature>
<dbReference type="Proteomes" id="UP001642464">
    <property type="component" value="Unassembled WGS sequence"/>
</dbReference>
<dbReference type="SMART" id="SM01083">
    <property type="entry name" value="Cir_N"/>
    <property type="match status" value="1"/>
</dbReference>
<sequence length="297" mass="33794">MSSGNPMGLSEISHFGTFQRVGGKAGGFINKKFFHPSTLRNQEKLWKAQTEDEREFRKQQELQKRRDEERQVEELRKQMYLSGQGKSTDFLSTAAEASAATSHLNHSEKAELKQAIAEQQKRRLKLKRAAQAQAAAAEKAEKAEEGSDEEEGMPSSASPVDRSFAKSRYPEDVMENEHSTVWGSWYSREEERWGFRCCKLLSRGEVCPEGPKEPEKEVVKDGRRKRKEEVQESGASSSSKPEAPPPVIDPESLLDTRMLEAAAKRRRVKSFQELKELNKKSETKESDYLEELLQEPS</sequence>
<dbReference type="EMBL" id="CAXAMM010026669">
    <property type="protein sequence ID" value="CAK9059432.1"/>
    <property type="molecule type" value="Genomic_DNA"/>
</dbReference>
<dbReference type="InterPro" id="IPR039974">
    <property type="entry name" value="Splicing_factor_SLU7"/>
</dbReference>
<evidence type="ECO:0000313" key="12">
    <source>
        <dbReference type="Proteomes" id="UP001642464"/>
    </source>
</evidence>
<evidence type="ECO:0000256" key="3">
    <source>
        <dbReference type="ARBA" id="ARBA00022664"/>
    </source>
</evidence>
<comment type="caution">
    <text evidence="11">The sequence shown here is derived from an EMBL/GenBank/DDBJ whole genome shotgun (WGS) entry which is preliminary data.</text>
</comment>
<keyword evidence="12" id="KW-1185">Reference proteome</keyword>
<evidence type="ECO:0000256" key="2">
    <source>
        <dbReference type="ARBA" id="ARBA00007203"/>
    </source>
</evidence>
<proteinExistence type="inferred from homology"/>
<gene>
    <name evidence="10" type="ORF">SCF082_LOCUS31489</name>
    <name evidence="11" type="ORF">SCF082_LOCUS31541</name>
</gene>
<dbReference type="PANTHER" id="PTHR12942:SF2">
    <property type="entry name" value="PRE-MRNA-SPLICING FACTOR SLU7"/>
    <property type="match status" value="1"/>
</dbReference>
<keyword evidence="3 7" id="KW-0507">mRNA processing</keyword>
<feature type="compositionally biased region" description="Basic and acidic residues" evidence="8">
    <location>
        <begin position="210"/>
        <end position="221"/>
    </location>
</feature>
<organism evidence="11 12">
    <name type="scientific">Durusdinium trenchii</name>
    <dbReference type="NCBI Taxonomy" id="1381693"/>
    <lineage>
        <taxon>Eukaryota</taxon>
        <taxon>Sar</taxon>
        <taxon>Alveolata</taxon>
        <taxon>Dinophyceae</taxon>
        <taxon>Suessiales</taxon>
        <taxon>Symbiodiniaceae</taxon>
        <taxon>Durusdinium</taxon>
    </lineage>
</organism>
<accession>A0ABP0NB34</accession>
<dbReference type="EMBL" id="CAXAMM010026780">
    <property type="protein sequence ID" value="CAK9059589.1"/>
    <property type="molecule type" value="Genomic_DNA"/>
</dbReference>
<feature type="region of interest" description="Disordered" evidence="8">
    <location>
        <begin position="92"/>
        <end position="181"/>
    </location>
</feature>
<dbReference type="Pfam" id="PF10197">
    <property type="entry name" value="Cir_N"/>
    <property type="match status" value="1"/>
</dbReference>
<feature type="compositionally biased region" description="Low complexity" evidence="8">
    <location>
        <begin position="232"/>
        <end position="241"/>
    </location>
</feature>
<protein>
    <recommendedName>
        <fullName evidence="7">Pre-mRNA-splicing factor SLU7</fullName>
    </recommendedName>
</protein>
<comment type="subcellular location">
    <subcellularLocation>
        <location evidence="1 7">Nucleus</location>
    </subcellularLocation>
</comment>
<feature type="domain" description="CBF1-interacting co-repressor CIR N-terminal" evidence="9">
    <location>
        <begin position="33"/>
        <end position="69"/>
    </location>
</feature>
<comment type="similarity">
    <text evidence="2 7">Belongs to the SLU7 family.</text>
</comment>
<keyword evidence="6 7" id="KW-0539">Nucleus</keyword>
<evidence type="ECO:0000259" key="9">
    <source>
        <dbReference type="SMART" id="SM01083"/>
    </source>
</evidence>
<keyword evidence="5 7" id="KW-0508">mRNA splicing</keyword>
<feature type="region of interest" description="Disordered" evidence="8">
    <location>
        <begin position="205"/>
        <end position="253"/>
    </location>
</feature>
<evidence type="ECO:0000256" key="4">
    <source>
        <dbReference type="ARBA" id="ARBA00022728"/>
    </source>
</evidence>
<feature type="compositionally biased region" description="Basic and acidic residues" evidence="8">
    <location>
        <begin position="168"/>
        <end position="178"/>
    </location>
</feature>
<comment type="subunit">
    <text evidence="7">Associated with the spliceosome.</text>
</comment>
<evidence type="ECO:0000313" key="10">
    <source>
        <dbReference type="EMBL" id="CAK9059432.1"/>
    </source>
</evidence>
<evidence type="ECO:0000256" key="5">
    <source>
        <dbReference type="ARBA" id="ARBA00023187"/>
    </source>
</evidence>
<evidence type="ECO:0000256" key="6">
    <source>
        <dbReference type="ARBA" id="ARBA00023242"/>
    </source>
</evidence>
<evidence type="ECO:0000313" key="11">
    <source>
        <dbReference type="EMBL" id="CAK9059589.1"/>
    </source>
</evidence>